<name>A0A3M0Z0X0_9BACT</name>
<dbReference type="GO" id="GO:1990904">
    <property type="term" value="C:ribonucleoprotein complex"/>
    <property type="evidence" value="ECO:0007669"/>
    <property type="project" value="UniProtKB-KW"/>
</dbReference>
<dbReference type="InterPro" id="IPR050437">
    <property type="entry name" value="Ribos_protein_bS1-like"/>
</dbReference>
<dbReference type="GO" id="GO:0003735">
    <property type="term" value="F:structural constituent of ribosome"/>
    <property type="evidence" value="ECO:0007669"/>
    <property type="project" value="TreeGrafter"/>
</dbReference>
<feature type="domain" description="S1 motif" evidence="6">
    <location>
        <begin position="108"/>
        <end position="194"/>
    </location>
</feature>
<sequence length="430" mass="47902">MSAKKKFSSVLELDYKVPKSFKKGDFVEGTVLNVMEDAVIVDVGGRSEGIVMGNHLKLDGKRVDFSVGEKYLFYVLSPENQDGLISLSVKKTGKELKWHRLKYIKDNNLSIKVKVIEANGGGVLVEIFDGIRGFIPSSQLNNDRIFTSQTQTYTGRSDAQRNLQLKLVELIGKEIEVRISEMDKDKGKVILSERMLNSSDYEKKNEFLSKLKIGDRMTGEVTGIAPFGLFVSANGIEGLVHLSEISWDKVVNPGDYYKIGDKVEVEVIGIFDNKKKVAYSIKRTQKDPWEDIVSRYQIGQVVKGVVSSIVDYGVFVRLEEGLNGLVHISELSNKLVKHPSSVVNVGQELEVMIISISNEERHLGLSLKRMMTQTSSLDAQLVEEKREDDDEIAESKTSDKLKSPSGPEMVSVDESGSGREMDTLKKLLGS</sequence>
<dbReference type="InterPro" id="IPR003029">
    <property type="entry name" value="S1_domain"/>
</dbReference>
<evidence type="ECO:0000256" key="4">
    <source>
        <dbReference type="ARBA" id="ARBA00025604"/>
    </source>
</evidence>
<dbReference type="GO" id="GO:0006412">
    <property type="term" value="P:translation"/>
    <property type="evidence" value="ECO:0007669"/>
    <property type="project" value="TreeGrafter"/>
</dbReference>
<dbReference type="Gene3D" id="2.40.50.140">
    <property type="entry name" value="Nucleic acid-binding proteins"/>
    <property type="match status" value="4"/>
</dbReference>
<evidence type="ECO:0000313" key="8">
    <source>
        <dbReference type="Proteomes" id="UP000269410"/>
    </source>
</evidence>
<reference evidence="7 8" key="1">
    <citation type="submission" date="2018-10" db="EMBL/GenBank/DDBJ databases">
        <title>Thermophilic Lithotrophy and Phototrophy in an Intertidal, Iron-rich, Geothermal Spring.</title>
        <authorList>
            <person name="Ward L.M."/>
            <person name="Idei A."/>
            <person name="Nakagawa M."/>
            <person name="Ueno Y."/>
            <person name="Fischer W."/>
            <person name="Mcglynn S.E."/>
        </authorList>
    </citation>
    <scope>NUCLEOTIDE SEQUENCE [LARGE SCALE GENOMIC DNA]</scope>
    <source>
        <strain evidence="7">J137</strain>
    </source>
</reference>
<evidence type="ECO:0000313" key="7">
    <source>
        <dbReference type="EMBL" id="RMD76681.1"/>
    </source>
</evidence>
<dbReference type="PROSITE" id="PS50126">
    <property type="entry name" value="S1"/>
    <property type="match status" value="4"/>
</dbReference>
<feature type="compositionally biased region" description="Basic and acidic residues" evidence="5">
    <location>
        <begin position="416"/>
        <end position="430"/>
    </location>
</feature>
<feature type="domain" description="S1 motif" evidence="6">
    <location>
        <begin position="214"/>
        <end position="282"/>
    </location>
</feature>
<organism evidence="7 8">
    <name type="scientific">Candidatus Dojkabacteria bacterium</name>
    <dbReference type="NCBI Taxonomy" id="2099670"/>
    <lineage>
        <taxon>Bacteria</taxon>
        <taxon>Candidatus Dojkabacteria</taxon>
    </lineage>
</organism>
<dbReference type="Proteomes" id="UP000269410">
    <property type="component" value="Unassembled WGS sequence"/>
</dbReference>
<protein>
    <submittedName>
        <fullName evidence="7">S1 RNA-binding domain-containing protein</fullName>
    </submittedName>
</protein>
<evidence type="ECO:0000256" key="1">
    <source>
        <dbReference type="ARBA" id="ARBA00006767"/>
    </source>
</evidence>
<feature type="compositionally biased region" description="Basic and acidic residues" evidence="5">
    <location>
        <begin position="393"/>
        <end position="402"/>
    </location>
</feature>
<dbReference type="EMBL" id="RFKV01000111">
    <property type="protein sequence ID" value="RMD76681.1"/>
    <property type="molecule type" value="Genomic_DNA"/>
</dbReference>
<evidence type="ECO:0000256" key="3">
    <source>
        <dbReference type="ARBA" id="ARBA00023274"/>
    </source>
</evidence>
<feature type="domain" description="S1 motif" evidence="6">
    <location>
        <begin position="299"/>
        <end position="368"/>
    </location>
</feature>
<dbReference type="FunFam" id="2.40.50.140:FF:000103">
    <property type="entry name" value="protein RRP5 homolog"/>
    <property type="match status" value="1"/>
</dbReference>
<accession>A0A3M0Z0X0</accession>
<comment type="caution">
    <text evidence="7">The sequence shown here is derived from an EMBL/GenBank/DDBJ whole genome shotgun (WGS) entry which is preliminary data.</text>
</comment>
<feature type="region of interest" description="Disordered" evidence="5">
    <location>
        <begin position="383"/>
        <end position="430"/>
    </location>
</feature>
<dbReference type="CDD" id="cd04465">
    <property type="entry name" value="S1_RPS1_repeat_ec2_hs2"/>
    <property type="match status" value="1"/>
</dbReference>
<dbReference type="SMART" id="SM00316">
    <property type="entry name" value="S1"/>
    <property type="match status" value="4"/>
</dbReference>
<evidence type="ECO:0000256" key="5">
    <source>
        <dbReference type="SAM" id="MobiDB-lite"/>
    </source>
</evidence>
<keyword evidence="3" id="KW-0687">Ribonucleoprotein</keyword>
<dbReference type="InterPro" id="IPR035104">
    <property type="entry name" value="Ribosomal_protein_S1-like"/>
</dbReference>
<dbReference type="PANTHER" id="PTHR10724:SF7">
    <property type="entry name" value="SMALL RIBOSOMAL SUBUNIT PROTEIN BS1C"/>
    <property type="match status" value="1"/>
</dbReference>
<dbReference type="GO" id="GO:0003729">
    <property type="term" value="F:mRNA binding"/>
    <property type="evidence" value="ECO:0007669"/>
    <property type="project" value="TreeGrafter"/>
</dbReference>
<dbReference type="GO" id="GO:0005840">
    <property type="term" value="C:ribosome"/>
    <property type="evidence" value="ECO:0007669"/>
    <property type="project" value="UniProtKB-KW"/>
</dbReference>
<dbReference type="PANTHER" id="PTHR10724">
    <property type="entry name" value="30S RIBOSOMAL PROTEIN S1"/>
    <property type="match status" value="1"/>
</dbReference>
<dbReference type="SUPFAM" id="SSF50249">
    <property type="entry name" value="Nucleic acid-binding proteins"/>
    <property type="match status" value="4"/>
</dbReference>
<proteinExistence type="inferred from homology"/>
<comment type="function">
    <text evidence="4">Binds mRNA; thus facilitating recognition of the initiation point. It is needed to translate mRNA with a short Shine-Dalgarno (SD) purine-rich sequence.</text>
</comment>
<comment type="similarity">
    <text evidence="1">Belongs to the bacterial ribosomal protein bS1 family.</text>
</comment>
<dbReference type="InterPro" id="IPR012340">
    <property type="entry name" value="NA-bd_OB-fold"/>
</dbReference>
<dbReference type="AlphaFoldDB" id="A0A3M0Z0X0"/>
<dbReference type="PRINTS" id="PR00681">
    <property type="entry name" value="RIBOSOMALS1"/>
</dbReference>
<evidence type="ECO:0000256" key="2">
    <source>
        <dbReference type="ARBA" id="ARBA00022980"/>
    </source>
</evidence>
<evidence type="ECO:0000259" key="6">
    <source>
        <dbReference type="PROSITE" id="PS50126"/>
    </source>
</evidence>
<feature type="domain" description="S1 motif" evidence="6">
    <location>
        <begin position="24"/>
        <end position="90"/>
    </location>
</feature>
<gene>
    <name evidence="7" type="ORF">D6810_03275</name>
</gene>
<dbReference type="Pfam" id="PF00575">
    <property type="entry name" value="S1"/>
    <property type="match status" value="4"/>
</dbReference>
<keyword evidence="2" id="KW-0689">Ribosomal protein</keyword>